<dbReference type="Proteomes" id="UP000299102">
    <property type="component" value="Unassembled WGS sequence"/>
</dbReference>
<gene>
    <name evidence="2" type="ORF">EVAR_25984_1</name>
</gene>
<evidence type="ECO:0000313" key="3">
    <source>
        <dbReference type="Proteomes" id="UP000299102"/>
    </source>
</evidence>
<sequence length="82" mass="8755">MHVFDSASSNYCLSPFLSPPASARWPALPSIGSVSTPTRARCPRRARPQPPQTSLTCPHSCRVPLNLVSQSALIADPVPSSE</sequence>
<protein>
    <submittedName>
        <fullName evidence="2">Uncharacterized protein</fullName>
    </submittedName>
</protein>
<comment type="caution">
    <text evidence="2">The sequence shown here is derived from an EMBL/GenBank/DDBJ whole genome shotgun (WGS) entry which is preliminary data.</text>
</comment>
<evidence type="ECO:0000313" key="2">
    <source>
        <dbReference type="EMBL" id="GBP32623.1"/>
    </source>
</evidence>
<keyword evidence="3" id="KW-1185">Reference proteome</keyword>
<organism evidence="2 3">
    <name type="scientific">Eumeta variegata</name>
    <name type="common">Bagworm moth</name>
    <name type="synonym">Eumeta japonica</name>
    <dbReference type="NCBI Taxonomy" id="151549"/>
    <lineage>
        <taxon>Eukaryota</taxon>
        <taxon>Metazoa</taxon>
        <taxon>Ecdysozoa</taxon>
        <taxon>Arthropoda</taxon>
        <taxon>Hexapoda</taxon>
        <taxon>Insecta</taxon>
        <taxon>Pterygota</taxon>
        <taxon>Neoptera</taxon>
        <taxon>Endopterygota</taxon>
        <taxon>Lepidoptera</taxon>
        <taxon>Glossata</taxon>
        <taxon>Ditrysia</taxon>
        <taxon>Tineoidea</taxon>
        <taxon>Psychidae</taxon>
        <taxon>Oiketicinae</taxon>
        <taxon>Eumeta</taxon>
    </lineage>
</organism>
<feature type="region of interest" description="Disordered" evidence="1">
    <location>
        <begin position="32"/>
        <end position="56"/>
    </location>
</feature>
<accession>A0A4C1V1G9</accession>
<evidence type="ECO:0000256" key="1">
    <source>
        <dbReference type="SAM" id="MobiDB-lite"/>
    </source>
</evidence>
<reference evidence="2 3" key="1">
    <citation type="journal article" date="2019" name="Commun. Biol.">
        <title>The bagworm genome reveals a unique fibroin gene that provides high tensile strength.</title>
        <authorList>
            <person name="Kono N."/>
            <person name="Nakamura H."/>
            <person name="Ohtoshi R."/>
            <person name="Tomita M."/>
            <person name="Numata K."/>
            <person name="Arakawa K."/>
        </authorList>
    </citation>
    <scope>NUCLEOTIDE SEQUENCE [LARGE SCALE GENOMIC DNA]</scope>
</reference>
<name>A0A4C1V1G9_EUMVA</name>
<dbReference type="AlphaFoldDB" id="A0A4C1V1G9"/>
<proteinExistence type="predicted"/>
<dbReference type="EMBL" id="BGZK01000262">
    <property type="protein sequence ID" value="GBP32623.1"/>
    <property type="molecule type" value="Genomic_DNA"/>
</dbReference>